<dbReference type="RefSeq" id="WP_281535050.1">
    <property type="nucleotide sequence ID" value="NZ_CP075584.1"/>
</dbReference>
<accession>A0ABY7ND18</accession>
<keyword evidence="2" id="KW-1185">Reference proteome</keyword>
<evidence type="ECO:0000313" key="1">
    <source>
        <dbReference type="EMBL" id="WBM80400.1"/>
    </source>
</evidence>
<gene>
    <name evidence="1" type="ORF">KIV56_02555</name>
</gene>
<reference evidence="1 2" key="1">
    <citation type="submission" date="2021-05" db="EMBL/GenBank/DDBJ databases">
        <authorList>
            <person name="Kumar R."/>
            <person name="Kumar A."/>
            <person name="Mukhia S."/>
        </authorList>
    </citation>
    <scope>NUCLEOTIDE SEQUENCE [LARGE SCALE GENOMIC DNA]</scope>
    <source>
        <strain evidence="1 2">ERMR7:08</strain>
    </source>
</reference>
<protein>
    <submittedName>
        <fullName evidence="1">Uncharacterized protein</fullName>
    </submittedName>
</protein>
<organism evidence="1 2">
    <name type="scientific">Cryobacterium breve</name>
    <dbReference type="NCBI Taxonomy" id="1259258"/>
    <lineage>
        <taxon>Bacteria</taxon>
        <taxon>Bacillati</taxon>
        <taxon>Actinomycetota</taxon>
        <taxon>Actinomycetes</taxon>
        <taxon>Micrococcales</taxon>
        <taxon>Microbacteriaceae</taxon>
        <taxon>Cryobacterium</taxon>
    </lineage>
</organism>
<proteinExistence type="predicted"/>
<name>A0ABY7ND18_9MICO</name>
<dbReference type="Proteomes" id="UP001212421">
    <property type="component" value="Chromosome"/>
</dbReference>
<dbReference type="EMBL" id="CP075584">
    <property type="protein sequence ID" value="WBM80400.1"/>
    <property type="molecule type" value="Genomic_DNA"/>
</dbReference>
<sequence>MPIEFAARELANASGAGRSPELAWAFASMKPWIWVAVDTSELRSAWAAGSLVSSTNGTSTWPTSTLVHSSTAKPLMWSWWWWVATTTSRCGGEPAGATAVRSAMTVWTTSEMSRVTPLIVARP</sequence>
<evidence type="ECO:0000313" key="2">
    <source>
        <dbReference type="Proteomes" id="UP001212421"/>
    </source>
</evidence>